<gene>
    <name evidence="2" type="ORF">INT45_004995</name>
</gene>
<evidence type="ECO:0000313" key="3">
    <source>
        <dbReference type="Proteomes" id="UP000646827"/>
    </source>
</evidence>
<dbReference type="Pfam" id="PF01266">
    <property type="entry name" value="DAO"/>
    <property type="match status" value="1"/>
</dbReference>
<comment type="caution">
    <text evidence="2">The sequence shown here is derived from an EMBL/GenBank/DDBJ whole genome shotgun (WGS) entry which is preliminary data.</text>
</comment>
<organism evidence="2 3">
    <name type="scientific">Circinella minor</name>
    <dbReference type="NCBI Taxonomy" id="1195481"/>
    <lineage>
        <taxon>Eukaryota</taxon>
        <taxon>Fungi</taxon>
        <taxon>Fungi incertae sedis</taxon>
        <taxon>Mucoromycota</taxon>
        <taxon>Mucoromycotina</taxon>
        <taxon>Mucoromycetes</taxon>
        <taxon>Mucorales</taxon>
        <taxon>Lichtheimiaceae</taxon>
        <taxon>Circinella</taxon>
    </lineage>
</organism>
<dbReference type="InterPro" id="IPR036188">
    <property type="entry name" value="FAD/NAD-bd_sf"/>
</dbReference>
<feature type="domain" description="FAD dependent oxidoreductase" evidence="1">
    <location>
        <begin position="6"/>
        <end position="350"/>
    </location>
</feature>
<dbReference type="OrthoDB" id="498204at2759"/>
<evidence type="ECO:0000259" key="1">
    <source>
        <dbReference type="Pfam" id="PF01266"/>
    </source>
</evidence>
<accession>A0A8H7VNS8</accession>
<dbReference type="EMBL" id="JAEPRB010000108">
    <property type="protein sequence ID" value="KAG2221454.1"/>
    <property type="molecule type" value="Genomic_DNA"/>
</dbReference>
<dbReference type="Gene3D" id="3.30.9.10">
    <property type="entry name" value="D-Amino Acid Oxidase, subunit A, domain 2"/>
    <property type="match status" value="1"/>
</dbReference>
<dbReference type="AlphaFoldDB" id="A0A8H7VNS8"/>
<evidence type="ECO:0000313" key="2">
    <source>
        <dbReference type="EMBL" id="KAG2221454.1"/>
    </source>
</evidence>
<proteinExistence type="predicted"/>
<protein>
    <recommendedName>
        <fullName evidence="1">FAD dependent oxidoreductase domain-containing protein</fullName>
    </recommendedName>
</protein>
<dbReference type="PANTHER" id="PTHR13847">
    <property type="entry name" value="SARCOSINE DEHYDROGENASE-RELATED"/>
    <property type="match status" value="1"/>
</dbReference>
<dbReference type="GO" id="GO:0005737">
    <property type="term" value="C:cytoplasm"/>
    <property type="evidence" value="ECO:0007669"/>
    <property type="project" value="TreeGrafter"/>
</dbReference>
<dbReference type="SUPFAM" id="SSF51905">
    <property type="entry name" value="FAD/NAD(P)-binding domain"/>
    <property type="match status" value="1"/>
</dbReference>
<dbReference type="PANTHER" id="PTHR13847:SF150">
    <property type="entry name" value="OXIDOREDUCTASE TDA3-RELATED"/>
    <property type="match status" value="1"/>
</dbReference>
<reference evidence="2 3" key="1">
    <citation type="submission" date="2020-12" db="EMBL/GenBank/DDBJ databases">
        <title>Metabolic potential, ecology and presence of endohyphal bacteria is reflected in genomic diversity of Mucoromycotina.</title>
        <authorList>
            <person name="Muszewska A."/>
            <person name="Okrasinska A."/>
            <person name="Steczkiewicz K."/>
            <person name="Drgas O."/>
            <person name="Orlowska M."/>
            <person name="Perlinska-Lenart U."/>
            <person name="Aleksandrzak-Piekarczyk T."/>
            <person name="Szatraj K."/>
            <person name="Zielenkiewicz U."/>
            <person name="Pilsyk S."/>
            <person name="Malc E."/>
            <person name="Mieczkowski P."/>
            <person name="Kruszewska J.S."/>
            <person name="Biernat P."/>
            <person name="Pawlowska J."/>
        </authorList>
    </citation>
    <scope>NUCLEOTIDE SEQUENCE [LARGE SCALE GENOMIC DNA]</scope>
    <source>
        <strain evidence="2 3">CBS 142.35</strain>
    </source>
</reference>
<dbReference type="PROSITE" id="PS51257">
    <property type="entry name" value="PROKAR_LIPOPROTEIN"/>
    <property type="match status" value="1"/>
</dbReference>
<dbReference type="InterPro" id="IPR006076">
    <property type="entry name" value="FAD-dep_OxRdtase"/>
</dbReference>
<sequence length="374" mass="41203">MANKHIIVVGGGVMGACVTYYLSLHNNIRVTVIEKTCIACNSSGKAGGFLAYNWSDDTPLGDLSRKSFKLHEELATELDGENKYGYRKVNTYSILYQKESSLRKESNNKKQEKDILTPWIDTSGIRHMEQLGNTSDTAQVHPRLFTETLFETAKQKDNVTLQIGFGVSHVIIDDNEQLKGVELNNGEIIQGDAVVICMGPWSGQLPILKVPIDGQRAHSIVFKPKTSIPPQMLFTTILDGTQTHHPEDGTIYMCGATDNSKLPSSADQIQVESKAIEVLERLRDTLAPELYDNKNEELIAKQACYLPISEDGTAFVGIYPKYNKQVLLAAGHSCWGILQAPATGLMITELLVNGKISCVDKDAVEALDPTDRCC</sequence>
<keyword evidence="3" id="KW-1185">Reference proteome</keyword>
<dbReference type="Gene3D" id="3.50.50.60">
    <property type="entry name" value="FAD/NAD(P)-binding domain"/>
    <property type="match status" value="1"/>
</dbReference>
<dbReference type="Proteomes" id="UP000646827">
    <property type="component" value="Unassembled WGS sequence"/>
</dbReference>
<name>A0A8H7VNS8_9FUNG</name>